<evidence type="ECO:0000259" key="3">
    <source>
        <dbReference type="Pfam" id="PF13511"/>
    </source>
</evidence>
<dbReference type="AlphaFoldDB" id="A0A5C7W8C3"/>
<dbReference type="InterPro" id="IPR025392">
    <property type="entry name" value="DUF4124"/>
</dbReference>
<feature type="signal peptide" evidence="2">
    <location>
        <begin position="1"/>
        <end position="18"/>
    </location>
</feature>
<protein>
    <submittedName>
        <fullName evidence="4">DUF4124 domain-containing protein</fullName>
    </submittedName>
</protein>
<dbReference type="EMBL" id="SSFO01000129">
    <property type="protein sequence ID" value="TXI32935.1"/>
    <property type="molecule type" value="Genomic_DNA"/>
</dbReference>
<evidence type="ECO:0000313" key="4">
    <source>
        <dbReference type="EMBL" id="TXI32935.1"/>
    </source>
</evidence>
<reference evidence="4 5" key="1">
    <citation type="submission" date="2018-09" db="EMBL/GenBank/DDBJ databases">
        <title>Metagenome Assembled Genomes from an Advanced Water Purification Facility.</title>
        <authorList>
            <person name="Stamps B.W."/>
            <person name="Spear J.R."/>
        </authorList>
    </citation>
    <scope>NUCLEOTIDE SEQUENCE [LARGE SCALE GENOMIC DNA]</scope>
    <source>
        <strain evidence="4">Bin_52_1</strain>
    </source>
</reference>
<keyword evidence="2" id="KW-0732">Signal</keyword>
<feature type="chain" id="PRO_5023093016" evidence="2">
    <location>
        <begin position="19"/>
        <end position="186"/>
    </location>
</feature>
<comment type="caution">
    <text evidence="4">The sequence shown here is derived from an EMBL/GenBank/DDBJ whole genome shotgun (WGS) entry which is preliminary data.</text>
</comment>
<evidence type="ECO:0000256" key="2">
    <source>
        <dbReference type="SAM" id="SignalP"/>
    </source>
</evidence>
<name>A0A5C7W8C3_AQUAC</name>
<feature type="domain" description="DUF4124" evidence="3">
    <location>
        <begin position="7"/>
        <end position="58"/>
    </location>
</feature>
<feature type="region of interest" description="Disordered" evidence="1">
    <location>
        <begin position="163"/>
        <end position="186"/>
    </location>
</feature>
<gene>
    <name evidence="4" type="ORF">E6Q69_07710</name>
</gene>
<accession>A0A5C7W8C3</accession>
<dbReference type="Proteomes" id="UP000321110">
    <property type="component" value="Unassembled WGS sequence"/>
</dbReference>
<sequence length="186" mass="20306">MRLLTACLLCALALPATAQIYKYTDANGNTVFTNQPPEGQASESVELQPTNTVEAQQPTVVEQPKDAEEKRDAYSRLALKDIPSEDALRANNGTFMVGVDIEPRLRPGHSLRLLLDGQPYGQPSNVPRLQLSEIDRGEHTLAVEVLSGQRQVQQSESVTFTVQRISLNSPARANPTPPKPTPKPAN</sequence>
<dbReference type="Pfam" id="PF13511">
    <property type="entry name" value="DUF4124"/>
    <property type="match status" value="1"/>
</dbReference>
<evidence type="ECO:0000313" key="5">
    <source>
        <dbReference type="Proteomes" id="UP000321110"/>
    </source>
</evidence>
<evidence type="ECO:0000256" key="1">
    <source>
        <dbReference type="SAM" id="MobiDB-lite"/>
    </source>
</evidence>
<organism evidence="4 5">
    <name type="scientific">Aquipseudomonas alcaligenes</name>
    <name type="common">Pseudomonas alcaligenes</name>
    <dbReference type="NCBI Taxonomy" id="43263"/>
    <lineage>
        <taxon>Bacteria</taxon>
        <taxon>Pseudomonadati</taxon>
        <taxon>Pseudomonadota</taxon>
        <taxon>Gammaproteobacteria</taxon>
        <taxon>Pseudomonadales</taxon>
        <taxon>Pseudomonadaceae</taxon>
        <taxon>Aquipseudomonas</taxon>
    </lineage>
</organism>
<feature type="compositionally biased region" description="Pro residues" evidence="1">
    <location>
        <begin position="175"/>
        <end position="186"/>
    </location>
</feature>
<proteinExistence type="predicted"/>